<dbReference type="GO" id="GO:0005634">
    <property type="term" value="C:nucleus"/>
    <property type="evidence" value="ECO:0007669"/>
    <property type="project" value="TreeGrafter"/>
</dbReference>
<evidence type="ECO:0000256" key="1">
    <source>
        <dbReference type="PROSITE-ProRule" id="PRU00285"/>
    </source>
</evidence>
<dbReference type="PANTHER" id="PTHR45640">
    <property type="entry name" value="HEAT SHOCK PROTEIN HSP-12.2-RELATED"/>
    <property type="match status" value="1"/>
</dbReference>
<dbReference type="GO" id="GO:0009408">
    <property type="term" value="P:response to heat"/>
    <property type="evidence" value="ECO:0007669"/>
    <property type="project" value="TreeGrafter"/>
</dbReference>
<protein>
    <submittedName>
        <fullName evidence="5">SHSP domain-containing protein</fullName>
    </submittedName>
</protein>
<dbReference type="SUPFAM" id="SSF49764">
    <property type="entry name" value="HSP20-like chaperones"/>
    <property type="match status" value="1"/>
</dbReference>
<dbReference type="GO" id="GO:0051082">
    <property type="term" value="F:unfolded protein binding"/>
    <property type="evidence" value="ECO:0007669"/>
    <property type="project" value="TreeGrafter"/>
</dbReference>
<feature type="domain" description="SHSP" evidence="3">
    <location>
        <begin position="35"/>
        <end position="143"/>
    </location>
</feature>
<accession>A0A0K0CYZ2</accession>
<comment type="similarity">
    <text evidence="1 2">Belongs to the small heat shock protein (HSP20) family.</text>
</comment>
<dbReference type="PANTHER" id="PTHR45640:SF32">
    <property type="entry name" value="STRESS-INDUCED PROTEIN 1"/>
    <property type="match status" value="1"/>
</dbReference>
<dbReference type="CDD" id="cd06526">
    <property type="entry name" value="metazoan_ACD"/>
    <property type="match status" value="1"/>
</dbReference>
<dbReference type="Gene3D" id="2.60.40.790">
    <property type="match status" value="1"/>
</dbReference>
<keyword evidence="4" id="KW-1185">Reference proteome</keyword>
<dbReference type="Proteomes" id="UP000035642">
    <property type="component" value="Unassembled WGS sequence"/>
</dbReference>
<sequence>MDLWPRSTNRMMDDYFRDFNRFKRSHFPYWRNADHSVLHVANEAQQMVNDDSKFAVSLDVSHFRPEELKVHLEGKELTIEGKHQHKNDTSFIERSFVRKWMLPENVDLEALRTQLNDAGHLSVEAPKVGHTGAQKRSIPIERIPSHL</sequence>
<reference evidence="5" key="2">
    <citation type="submission" date="2016-04" db="UniProtKB">
        <authorList>
            <consortium name="WormBaseParasite"/>
        </authorList>
    </citation>
    <scope>IDENTIFICATION</scope>
</reference>
<dbReference type="GO" id="GO:0042026">
    <property type="term" value="P:protein refolding"/>
    <property type="evidence" value="ECO:0007669"/>
    <property type="project" value="TreeGrafter"/>
</dbReference>
<proteinExistence type="inferred from homology"/>
<dbReference type="Pfam" id="PF00011">
    <property type="entry name" value="HSP20"/>
    <property type="match status" value="1"/>
</dbReference>
<dbReference type="InterPro" id="IPR002068">
    <property type="entry name" value="A-crystallin/Hsp20_dom"/>
</dbReference>
<evidence type="ECO:0000256" key="2">
    <source>
        <dbReference type="RuleBase" id="RU003616"/>
    </source>
</evidence>
<dbReference type="GO" id="GO:0036498">
    <property type="term" value="P:IRE1-mediated unfolded protein response"/>
    <property type="evidence" value="ECO:0007669"/>
    <property type="project" value="TreeGrafter"/>
</dbReference>
<dbReference type="AlphaFoldDB" id="A0A0K0CYZ2"/>
<organism evidence="4 5">
    <name type="scientific">Angiostrongylus cantonensis</name>
    <name type="common">Rat lungworm</name>
    <dbReference type="NCBI Taxonomy" id="6313"/>
    <lineage>
        <taxon>Eukaryota</taxon>
        <taxon>Metazoa</taxon>
        <taxon>Ecdysozoa</taxon>
        <taxon>Nematoda</taxon>
        <taxon>Chromadorea</taxon>
        <taxon>Rhabditida</taxon>
        <taxon>Rhabditina</taxon>
        <taxon>Rhabditomorpha</taxon>
        <taxon>Strongyloidea</taxon>
        <taxon>Metastrongylidae</taxon>
        <taxon>Angiostrongylus</taxon>
    </lineage>
</organism>
<dbReference type="PRINTS" id="PR00299">
    <property type="entry name" value="ACRYSTALLIN"/>
</dbReference>
<reference evidence="4" key="1">
    <citation type="submission" date="2012-09" db="EMBL/GenBank/DDBJ databases">
        <authorList>
            <person name="Martin A.A."/>
        </authorList>
    </citation>
    <scope>NUCLEOTIDE SEQUENCE</scope>
</reference>
<dbReference type="GO" id="GO:0005737">
    <property type="term" value="C:cytoplasm"/>
    <property type="evidence" value="ECO:0007669"/>
    <property type="project" value="TreeGrafter"/>
</dbReference>
<dbReference type="STRING" id="6313.A0A0K0CYZ2"/>
<dbReference type="PROSITE" id="PS01031">
    <property type="entry name" value="SHSP"/>
    <property type="match status" value="1"/>
</dbReference>
<dbReference type="InterPro" id="IPR008978">
    <property type="entry name" value="HSP20-like_chaperone"/>
</dbReference>
<name>A0A0K0CYZ2_ANGCA</name>
<evidence type="ECO:0000313" key="4">
    <source>
        <dbReference type="Proteomes" id="UP000035642"/>
    </source>
</evidence>
<evidence type="ECO:0000313" key="5">
    <source>
        <dbReference type="WBParaSite" id="ACAC_0000290701-mRNA-1"/>
    </source>
</evidence>
<dbReference type="WBParaSite" id="ACAC_0000290701-mRNA-1">
    <property type="protein sequence ID" value="ACAC_0000290701-mRNA-1"/>
    <property type="gene ID" value="ACAC_0000290701"/>
</dbReference>
<dbReference type="InterPro" id="IPR001436">
    <property type="entry name" value="Alpha-crystallin/sHSP_animal"/>
</dbReference>
<evidence type="ECO:0000259" key="3">
    <source>
        <dbReference type="PROSITE" id="PS01031"/>
    </source>
</evidence>